<dbReference type="GO" id="GO:0016887">
    <property type="term" value="F:ATP hydrolysis activity"/>
    <property type="evidence" value="ECO:0007669"/>
    <property type="project" value="InterPro"/>
</dbReference>
<dbReference type="InterPro" id="IPR050173">
    <property type="entry name" value="ABC_transporter_C-like"/>
</dbReference>
<protein>
    <recommendedName>
        <fullName evidence="8">ABC transporter domain-containing protein</fullName>
    </recommendedName>
</protein>
<evidence type="ECO:0000256" key="4">
    <source>
        <dbReference type="ARBA" id="ARBA00022989"/>
    </source>
</evidence>
<dbReference type="Pfam" id="PF00005">
    <property type="entry name" value="ABC_tran"/>
    <property type="match status" value="1"/>
</dbReference>
<accession>A0A179IK11</accession>
<dbReference type="PANTHER" id="PTHR24223:SF269">
    <property type="entry name" value="ABC MULTIDRUG TRANSPORTER (EUROFUNG)-RELATED"/>
    <property type="match status" value="1"/>
</dbReference>
<dbReference type="SUPFAM" id="SSF52540">
    <property type="entry name" value="P-loop containing nucleoside triphosphate hydrolases"/>
    <property type="match status" value="1"/>
</dbReference>
<keyword evidence="4 7" id="KW-1133">Transmembrane helix</keyword>
<feature type="domain" description="ABC transporter" evidence="8">
    <location>
        <begin position="481"/>
        <end position="613"/>
    </location>
</feature>
<evidence type="ECO:0000256" key="6">
    <source>
        <dbReference type="SAM" id="MobiDB-lite"/>
    </source>
</evidence>
<dbReference type="Gene3D" id="1.20.1560.10">
    <property type="entry name" value="ABC transporter type 1, transmembrane domain"/>
    <property type="match status" value="1"/>
</dbReference>
<sequence length="683" mass="76535">MLKAFARALYARKEIIVVDDIFAVLDKNTSSAIRIRLFGETEILSANNMTLVMSTALREHTVDADVVFEISDQGQVRERSEASREASPSYTPGRLSGAQAGTSEVSIETSDAAQDDDAPPADPIPNLYLPTYAYNVPDPIWGKFNDFSLYKYFYLGPAGNLVSFIFCSVVSVAAVTEVASGKNLTHVVAHACLTPFTSAGIFIYFWIVTDPENRLFLLVYAGFCLGNPAFNFFCKVFTQDVLKTTESLPRLILPIVWGICNQTLQRVKTLMLSVIGVILVGIFFITFYWASSTLVLPIGLAISELAISFFERRASHQVGMLDGTPHEKLSKLMTDTSTGSEHIYAFCWQHGFLRQFYDGLNEIDQSRCRRSYLRLWCAAMSNLVAAMAAISTVALAVTSEEPVSQIAMGFAFIAMTNFGVQINLLAICFSAADAALHGAGQIRKFIQSTPQERDPKEYETVPLEWPDQGRIQLNCVTAQYSGKTSIFLAMLNLLEFEGSISIDNREVRGLPREILRSRITTMTQSGLELKGTVRLNLNPFDPALRPREFLLTDDMLIGILRRVGLWERIEARGGLDAPFHRMKFSNGHKKLFHLARAMLHKQMMRTRIILIDEGAPNAEIEDHMRQVMREVFAGCTILMVSHRPSLFREADLIITVDRGQATTYEHSRQPDHWSVSRWSRPMD</sequence>
<dbReference type="InterPro" id="IPR027417">
    <property type="entry name" value="P-loop_NTPase"/>
</dbReference>
<dbReference type="OrthoDB" id="6500128at2759"/>
<dbReference type="SUPFAM" id="SSF90123">
    <property type="entry name" value="ABC transporter transmembrane region"/>
    <property type="match status" value="1"/>
</dbReference>
<dbReference type="InterPro" id="IPR036640">
    <property type="entry name" value="ABC1_TM_sf"/>
</dbReference>
<evidence type="ECO:0000313" key="9">
    <source>
        <dbReference type="EMBL" id="OAR02695.1"/>
    </source>
</evidence>
<proteinExistence type="predicted"/>
<comment type="caution">
    <text evidence="9">The sequence shown here is derived from an EMBL/GenBank/DDBJ whole genome shotgun (WGS) entry which is preliminary data.</text>
</comment>
<keyword evidence="1 7" id="KW-0812">Transmembrane</keyword>
<evidence type="ECO:0000313" key="10">
    <source>
        <dbReference type="Proteomes" id="UP000243081"/>
    </source>
</evidence>
<evidence type="ECO:0000256" key="5">
    <source>
        <dbReference type="ARBA" id="ARBA00023136"/>
    </source>
</evidence>
<feature type="transmembrane region" description="Helical" evidence="7">
    <location>
        <begin position="409"/>
        <end position="436"/>
    </location>
</feature>
<name>A0A179IK11_CORDF</name>
<keyword evidence="10" id="KW-1185">Reference proteome</keyword>
<evidence type="ECO:0000256" key="2">
    <source>
        <dbReference type="ARBA" id="ARBA00022741"/>
    </source>
</evidence>
<dbReference type="GO" id="GO:0016020">
    <property type="term" value="C:membrane"/>
    <property type="evidence" value="ECO:0007669"/>
    <property type="project" value="InterPro"/>
</dbReference>
<feature type="transmembrane region" description="Helical" evidence="7">
    <location>
        <begin position="152"/>
        <end position="175"/>
    </location>
</feature>
<feature type="transmembrane region" description="Helical" evidence="7">
    <location>
        <begin position="294"/>
        <end position="310"/>
    </location>
</feature>
<dbReference type="EMBL" id="LUKN01000566">
    <property type="protein sequence ID" value="OAR02695.1"/>
    <property type="molecule type" value="Genomic_DNA"/>
</dbReference>
<feature type="region of interest" description="Disordered" evidence="6">
    <location>
        <begin position="77"/>
        <end position="101"/>
    </location>
</feature>
<keyword evidence="5 7" id="KW-0472">Membrane</keyword>
<organism evidence="9 10">
    <name type="scientific">Cordyceps confragosa</name>
    <name type="common">Lecanicillium lecanii</name>
    <dbReference type="NCBI Taxonomy" id="2714763"/>
    <lineage>
        <taxon>Eukaryota</taxon>
        <taxon>Fungi</taxon>
        <taxon>Dikarya</taxon>
        <taxon>Ascomycota</taxon>
        <taxon>Pezizomycotina</taxon>
        <taxon>Sordariomycetes</taxon>
        <taxon>Hypocreomycetidae</taxon>
        <taxon>Hypocreales</taxon>
        <taxon>Cordycipitaceae</taxon>
        <taxon>Akanthomyces</taxon>
    </lineage>
</organism>
<keyword evidence="2" id="KW-0547">Nucleotide-binding</keyword>
<evidence type="ECO:0000259" key="8">
    <source>
        <dbReference type="Pfam" id="PF00005"/>
    </source>
</evidence>
<evidence type="ECO:0000256" key="7">
    <source>
        <dbReference type="SAM" id="Phobius"/>
    </source>
</evidence>
<dbReference type="AlphaFoldDB" id="A0A179IK11"/>
<dbReference type="GO" id="GO:0042626">
    <property type="term" value="F:ATPase-coupled transmembrane transporter activity"/>
    <property type="evidence" value="ECO:0007669"/>
    <property type="project" value="TreeGrafter"/>
</dbReference>
<keyword evidence="3" id="KW-0067">ATP-binding</keyword>
<feature type="transmembrane region" description="Helical" evidence="7">
    <location>
        <begin position="270"/>
        <end position="288"/>
    </location>
</feature>
<evidence type="ECO:0000256" key="1">
    <source>
        <dbReference type="ARBA" id="ARBA00022692"/>
    </source>
</evidence>
<dbReference type="GO" id="GO:0005524">
    <property type="term" value="F:ATP binding"/>
    <property type="evidence" value="ECO:0007669"/>
    <property type="project" value="UniProtKB-KW"/>
</dbReference>
<dbReference type="PANTHER" id="PTHR24223">
    <property type="entry name" value="ATP-BINDING CASSETTE SUB-FAMILY C"/>
    <property type="match status" value="1"/>
</dbReference>
<dbReference type="InterPro" id="IPR003439">
    <property type="entry name" value="ABC_transporter-like_ATP-bd"/>
</dbReference>
<dbReference type="Gene3D" id="3.40.50.300">
    <property type="entry name" value="P-loop containing nucleotide triphosphate hydrolases"/>
    <property type="match status" value="2"/>
</dbReference>
<feature type="transmembrane region" description="Helical" evidence="7">
    <location>
        <begin position="215"/>
        <end position="234"/>
    </location>
</feature>
<feature type="transmembrane region" description="Helical" evidence="7">
    <location>
        <begin position="187"/>
        <end position="209"/>
    </location>
</feature>
<evidence type="ECO:0000256" key="3">
    <source>
        <dbReference type="ARBA" id="ARBA00022840"/>
    </source>
</evidence>
<reference evidence="9 10" key="1">
    <citation type="submission" date="2016-03" db="EMBL/GenBank/DDBJ databases">
        <title>Fine-scale spatial genetic structure of a fungal parasite of coffee scale insects.</title>
        <authorList>
            <person name="Jackson D."/>
            <person name="Zemenick K.A."/>
            <person name="Malloure B."/>
            <person name="Quandt C.A."/>
            <person name="James T.Y."/>
        </authorList>
    </citation>
    <scope>NUCLEOTIDE SEQUENCE [LARGE SCALE GENOMIC DNA]</scope>
    <source>
        <strain evidence="9 10">UM487</strain>
    </source>
</reference>
<feature type="transmembrane region" description="Helical" evidence="7">
    <location>
        <begin position="375"/>
        <end position="397"/>
    </location>
</feature>
<dbReference type="Proteomes" id="UP000243081">
    <property type="component" value="Unassembled WGS sequence"/>
</dbReference>
<gene>
    <name evidence="9" type="ORF">LLEC1_00694</name>
</gene>